<proteinExistence type="predicted"/>
<feature type="transmembrane region" description="Helical" evidence="1">
    <location>
        <begin position="74"/>
        <end position="95"/>
    </location>
</feature>
<keyword evidence="3" id="KW-1185">Reference proteome</keyword>
<keyword evidence="1" id="KW-0812">Transmembrane</keyword>
<keyword evidence="1" id="KW-0472">Membrane</keyword>
<keyword evidence="1" id="KW-1133">Transmembrane helix</keyword>
<evidence type="ECO:0000256" key="1">
    <source>
        <dbReference type="SAM" id="Phobius"/>
    </source>
</evidence>
<dbReference type="EMBL" id="NBSK02000003">
    <property type="protein sequence ID" value="KAJ0215850.1"/>
    <property type="molecule type" value="Genomic_DNA"/>
</dbReference>
<gene>
    <name evidence="2" type="ORF">LSAT_V11C300109100</name>
</gene>
<accession>A0A9R1W477</accession>
<organism evidence="2 3">
    <name type="scientific">Lactuca sativa</name>
    <name type="common">Garden lettuce</name>
    <dbReference type="NCBI Taxonomy" id="4236"/>
    <lineage>
        <taxon>Eukaryota</taxon>
        <taxon>Viridiplantae</taxon>
        <taxon>Streptophyta</taxon>
        <taxon>Embryophyta</taxon>
        <taxon>Tracheophyta</taxon>
        <taxon>Spermatophyta</taxon>
        <taxon>Magnoliopsida</taxon>
        <taxon>eudicotyledons</taxon>
        <taxon>Gunneridae</taxon>
        <taxon>Pentapetalae</taxon>
        <taxon>asterids</taxon>
        <taxon>campanulids</taxon>
        <taxon>Asterales</taxon>
        <taxon>Asteraceae</taxon>
        <taxon>Cichorioideae</taxon>
        <taxon>Cichorieae</taxon>
        <taxon>Lactucinae</taxon>
        <taxon>Lactuca</taxon>
    </lineage>
</organism>
<dbReference type="AlphaFoldDB" id="A0A9R1W477"/>
<reference evidence="2 3" key="1">
    <citation type="journal article" date="2017" name="Nat. Commun.">
        <title>Genome assembly with in vitro proximity ligation data and whole-genome triplication in lettuce.</title>
        <authorList>
            <person name="Reyes-Chin-Wo S."/>
            <person name="Wang Z."/>
            <person name="Yang X."/>
            <person name="Kozik A."/>
            <person name="Arikit S."/>
            <person name="Song C."/>
            <person name="Xia L."/>
            <person name="Froenicke L."/>
            <person name="Lavelle D.O."/>
            <person name="Truco M.J."/>
            <person name="Xia R."/>
            <person name="Zhu S."/>
            <person name="Xu C."/>
            <person name="Xu H."/>
            <person name="Xu X."/>
            <person name="Cox K."/>
            <person name="Korf I."/>
            <person name="Meyers B.C."/>
            <person name="Michelmore R.W."/>
        </authorList>
    </citation>
    <scope>NUCLEOTIDE SEQUENCE [LARGE SCALE GENOMIC DNA]</scope>
    <source>
        <strain evidence="3">cv. Salinas</strain>
        <tissue evidence="2">Seedlings</tissue>
    </source>
</reference>
<sequence>MKLAQKHVFRDCAKQYKSLGDYSLELMECNPDSETMTFRIIYVYLGALSQGFKGYTRLHMELLKPKPYIYRHGFWNNLVMIWIFILIQTLLSYFIGKRFGRNGNFHCQSSQLVVLYSSISLGKISFLRYKITSFIDLYFFITWSHSDYNMQFNKKVRLTHHRLKDATVHLHLLLLVYLSKKESTKEQHGKISRMLCSHAINAILEKLDMEQRMCLSWRSGSTDVIG</sequence>
<protein>
    <submittedName>
        <fullName evidence="2">Uncharacterized protein</fullName>
    </submittedName>
</protein>
<comment type="caution">
    <text evidence="2">The sequence shown here is derived from an EMBL/GenBank/DDBJ whole genome shotgun (WGS) entry which is preliminary data.</text>
</comment>
<dbReference type="Proteomes" id="UP000235145">
    <property type="component" value="Unassembled WGS sequence"/>
</dbReference>
<name>A0A9R1W477_LACSA</name>
<evidence type="ECO:0000313" key="3">
    <source>
        <dbReference type="Proteomes" id="UP000235145"/>
    </source>
</evidence>
<evidence type="ECO:0000313" key="2">
    <source>
        <dbReference type="EMBL" id="KAJ0215850.1"/>
    </source>
</evidence>